<sequence>MASLGDGQLNSISVIYENASVYNSTDYLFQLKRVQLITLALAENPECSSPGSSYQFCQSCLHVRKHFVCTWNTMSDMKRLSSRERIEYFLENLIFLRIAMSIINRKLLSMSQLDAIKSTLGLDLNLTILLYYLNDRGLLVCLVKQIFYSYNYVCIY</sequence>
<dbReference type="EMBL" id="CR380958">
    <property type="protein sequence ID" value="CAG62060.1"/>
    <property type="molecule type" value="Genomic_DNA"/>
</dbReference>
<reference evidence="2 3" key="1">
    <citation type="journal article" date="2004" name="Nature">
        <title>Genome evolution in yeasts.</title>
        <authorList>
            <consortium name="Genolevures"/>
            <person name="Dujon B."/>
            <person name="Sherman D."/>
            <person name="Fischer G."/>
            <person name="Durrens P."/>
            <person name="Casaregola S."/>
            <person name="Lafontaine I."/>
            <person name="de Montigny J."/>
            <person name="Marck C."/>
            <person name="Neuveglise C."/>
            <person name="Talla E."/>
            <person name="Goffard N."/>
            <person name="Frangeul L."/>
            <person name="Aigle M."/>
            <person name="Anthouard V."/>
            <person name="Babour A."/>
            <person name="Barbe V."/>
            <person name="Barnay S."/>
            <person name="Blanchin S."/>
            <person name="Beckerich J.M."/>
            <person name="Beyne E."/>
            <person name="Bleykasten C."/>
            <person name="Boisrame A."/>
            <person name="Boyer J."/>
            <person name="Cattolico L."/>
            <person name="Confanioleri F."/>
            <person name="de Daruvar A."/>
            <person name="Despons L."/>
            <person name="Fabre E."/>
            <person name="Fairhead C."/>
            <person name="Ferry-Dumazet H."/>
            <person name="Groppi A."/>
            <person name="Hantraye F."/>
            <person name="Hennequin C."/>
            <person name="Jauniaux N."/>
            <person name="Joyet P."/>
            <person name="Kachouri R."/>
            <person name="Kerrest A."/>
            <person name="Koszul R."/>
            <person name="Lemaire M."/>
            <person name="Lesur I."/>
            <person name="Ma L."/>
            <person name="Muller H."/>
            <person name="Nicaud J.M."/>
            <person name="Nikolski M."/>
            <person name="Oztas S."/>
            <person name="Ozier-Kalogeropoulos O."/>
            <person name="Pellenz S."/>
            <person name="Potier S."/>
            <person name="Richard G.F."/>
            <person name="Straub M.L."/>
            <person name="Suleau A."/>
            <person name="Swennene D."/>
            <person name="Tekaia F."/>
            <person name="Wesolowski-Louvel M."/>
            <person name="Westhof E."/>
            <person name="Wirth B."/>
            <person name="Zeniou-Meyer M."/>
            <person name="Zivanovic I."/>
            <person name="Bolotin-Fukuhara M."/>
            <person name="Thierry A."/>
            <person name="Bouchier C."/>
            <person name="Caudron B."/>
            <person name="Scarpelli C."/>
            <person name="Gaillardin C."/>
            <person name="Weissenbach J."/>
            <person name="Wincker P."/>
            <person name="Souciet J.L."/>
        </authorList>
    </citation>
    <scope>NUCLEOTIDE SEQUENCE [LARGE SCALE GENOMIC DNA]</scope>
    <source>
        <strain evidence="3">ATCC 2001 / BCRC 20586 / JCM 3761 / NBRC 0622 / NRRL Y-65 / CBS 138</strain>
    </source>
</reference>
<dbReference type="Proteomes" id="UP000002428">
    <property type="component" value="Chromosome L"/>
</dbReference>
<dbReference type="InParanoid" id="Q6FL04"/>
<dbReference type="HOGENOM" id="CLU_1686332_0_0_1"/>
<evidence type="ECO:0000313" key="2">
    <source>
        <dbReference type="EMBL" id="CAG62060.1"/>
    </source>
</evidence>
<keyword evidence="3" id="KW-1185">Reference proteome</keyword>
<dbReference type="CGD" id="CAL0136202">
    <property type="gene designation" value="CAGL0L07194g"/>
</dbReference>
<dbReference type="RefSeq" id="XP_449090.1">
    <property type="nucleotide sequence ID" value="XM_449090.1"/>
</dbReference>
<name>Q6FL04_CANGA</name>
<evidence type="ECO:0000313" key="1">
    <source>
        <dbReference type="CGD" id="CAL0136202"/>
    </source>
</evidence>
<protein>
    <submittedName>
        <fullName evidence="2">Uncharacterized protein</fullName>
    </submittedName>
</protein>
<dbReference type="VEuPathDB" id="FungiDB:CAGL0L07194g"/>
<gene>
    <name evidence="1 2" type="ordered locus">CAGL0L07194g</name>
</gene>
<dbReference type="KEGG" id="cgr:2890835"/>
<organism evidence="2 3">
    <name type="scientific">Candida glabrata (strain ATCC 2001 / BCRC 20586 / JCM 3761 / NBRC 0622 / NRRL Y-65 / CBS 138)</name>
    <name type="common">Yeast</name>
    <name type="synonym">Nakaseomyces glabratus</name>
    <dbReference type="NCBI Taxonomy" id="284593"/>
    <lineage>
        <taxon>Eukaryota</taxon>
        <taxon>Fungi</taxon>
        <taxon>Dikarya</taxon>
        <taxon>Ascomycota</taxon>
        <taxon>Saccharomycotina</taxon>
        <taxon>Saccharomycetes</taxon>
        <taxon>Saccharomycetales</taxon>
        <taxon>Saccharomycetaceae</taxon>
        <taxon>Nakaseomyces</taxon>
    </lineage>
</organism>
<dbReference type="AlphaFoldDB" id="Q6FL04"/>
<proteinExistence type="predicted"/>
<accession>Q6FL04</accession>
<evidence type="ECO:0000313" key="3">
    <source>
        <dbReference type="Proteomes" id="UP000002428"/>
    </source>
</evidence>